<dbReference type="AlphaFoldDB" id="A0A316D9I5"/>
<name>A0A316D9I5_9BACL</name>
<evidence type="ECO:0000259" key="1">
    <source>
        <dbReference type="Pfam" id="PF20281"/>
    </source>
</evidence>
<keyword evidence="3" id="KW-1185">Reference proteome</keyword>
<dbReference type="EMBL" id="QGGL01000006">
    <property type="protein sequence ID" value="PWK13838.1"/>
    <property type="molecule type" value="Genomic_DNA"/>
</dbReference>
<evidence type="ECO:0000313" key="3">
    <source>
        <dbReference type="Proteomes" id="UP000245634"/>
    </source>
</evidence>
<sequence length="219" mass="25760">MRRFFIGQAHVGVRDDLQRSMDEVARRIVEMGEERFAEYLQLYRYLTGDVQVSSPQLGVRDLWKWLSLIHLLEPEWQFTESEYSNLELQSEFIHLLYSLRQDPMRDLVFDFAERMAKGHHRPVFKTHGFPRRLVLGNTYREDVREDDDENLCEHCRPAQQAPLFHQIIPDIGHTDSRGILQGVDPNRVGEVRITCHDCLHDVRTLPDLDAILKRLGEVI</sequence>
<reference evidence="2 3" key="1">
    <citation type="submission" date="2018-05" db="EMBL/GenBank/DDBJ databases">
        <title>Genomic Encyclopedia of Type Strains, Phase IV (KMG-IV): sequencing the most valuable type-strain genomes for metagenomic binning, comparative biology and taxonomic classification.</title>
        <authorList>
            <person name="Goeker M."/>
        </authorList>
    </citation>
    <scope>NUCLEOTIDE SEQUENCE [LARGE SCALE GENOMIC DNA]</scope>
    <source>
        <strain evidence="2 3">DSM 18773</strain>
    </source>
</reference>
<accession>A0A316D9I5</accession>
<dbReference type="Pfam" id="PF20281">
    <property type="entry name" value="CTD5"/>
    <property type="match status" value="1"/>
</dbReference>
<comment type="caution">
    <text evidence="2">The sequence shown here is derived from an EMBL/GenBank/DDBJ whole genome shotgun (WGS) entry which is preliminary data.</text>
</comment>
<feature type="domain" description="ABC-three component systems C-terminal" evidence="1">
    <location>
        <begin position="13"/>
        <end position="202"/>
    </location>
</feature>
<gene>
    <name evidence="2" type="ORF">C7459_106118</name>
</gene>
<proteinExistence type="predicted"/>
<organism evidence="2 3">
    <name type="scientific">Tumebacillus permanentifrigoris</name>
    <dbReference type="NCBI Taxonomy" id="378543"/>
    <lineage>
        <taxon>Bacteria</taxon>
        <taxon>Bacillati</taxon>
        <taxon>Bacillota</taxon>
        <taxon>Bacilli</taxon>
        <taxon>Bacillales</taxon>
        <taxon>Alicyclobacillaceae</taxon>
        <taxon>Tumebacillus</taxon>
    </lineage>
</organism>
<dbReference type="InterPro" id="IPR046915">
    <property type="entry name" value="ABC-3C_CTD5"/>
</dbReference>
<protein>
    <recommendedName>
        <fullName evidence="1">ABC-three component systems C-terminal domain-containing protein</fullName>
    </recommendedName>
</protein>
<evidence type="ECO:0000313" key="2">
    <source>
        <dbReference type="EMBL" id="PWK13838.1"/>
    </source>
</evidence>
<dbReference type="Proteomes" id="UP000245634">
    <property type="component" value="Unassembled WGS sequence"/>
</dbReference>